<protein>
    <submittedName>
        <fullName evidence="1">Uncharacterized protein</fullName>
    </submittedName>
</protein>
<comment type="caution">
    <text evidence="1">The sequence shown here is derived from an EMBL/GenBank/DDBJ whole genome shotgun (WGS) entry which is preliminary data.</text>
</comment>
<proteinExistence type="predicted"/>
<evidence type="ECO:0000313" key="2">
    <source>
        <dbReference type="Proteomes" id="UP001558613"/>
    </source>
</evidence>
<dbReference type="EMBL" id="JAYMGO010000058">
    <property type="protein sequence ID" value="KAL1246918.1"/>
    <property type="molecule type" value="Genomic_DNA"/>
</dbReference>
<reference evidence="1 2" key="1">
    <citation type="submission" date="2023-09" db="EMBL/GenBank/DDBJ databases">
        <authorList>
            <person name="Wang M."/>
        </authorList>
    </citation>
    <scope>NUCLEOTIDE SEQUENCE [LARGE SCALE GENOMIC DNA]</scope>
    <source>
        <strain evidence="1">GT-2023</strain>
        <tissue evidence="1">Liver</tissue>
    </source>
</reference>
<evidence type="ECO:0000313" key="1">
    <source>
        <dbReference type="EMBL" id="KAL1246918.1"/>
    </source>
</evidence>
<name>A0ABR3L5V3_9TELE</name>
<gene>
    <name evidence="1" type="ORF">QQF64_034710</name>
</gene>
<dbReference type="Proteomes" id="UP001558613">
    <property type="component" value="Unassembled WGS sequence"/>
</dbReference>
<accession>A0ABR3L5V3</accession>
<keyword evidence="2" id="KW-1185">Reference proteome</keyword>
<sequence length="152" mass="15933">MPADETKNQELGPPRVTVHALGAGPHQIFKVSVKTLSGLQTEYDEEPSCDCEEHFEGRSGCGARSEAGVTLVSAVHGDHTGPLTGPLVVEDTRGPGGPNRGAVLPAAPMAHAHPDTLRVRSLHDSADTSQLVSLIAPGSRHFLVHSTVLVLI</sequence>
<organism evidence="1 2">
    <name type="scientific">Cirrhinus molitorella</name>
    <name type="common">mud carp</name>
    <dbReference type="NCBI Taxonomy" id="172907"/>
    <lineage>
        <taxon>Eukaryota</taxon>
        <taxon>Metazoa</taxon>
        <taxon>Chordata</taxon>
        <taxon>Craniata</taxon>
        <taxon>Vertebrata</taxon>
        <taxon>Euteleostomi</taxon>
        <taxon>Actinopterygii</taxon>
        <taxon>Neopterygii</taxon>
        <taxon>Teleostei</taxon>
        <taxon>Ostariophysi</taxon>
        <taxon>Cypriniformes</taxon>
        <taxon>Cyprinidae</taxon>
        <taxon>Labeoninae</taxon>
        <taxon>Labeonini</taxon>
        <taxon>Cirrhinus</taxon>
    </lineage>
</organism>